<organism evidence="1 2">
    <name type="scientific">Petralouisia muris</name>
    <dbReference type="NCBI Taxonomy" id="3032872"/>
    <lineage>
        <taxon>Bacteria</taxon>
        <taxon>Bacillati</taxon>
        <taxon>Bacillota</taxon>
        <taxon>Clostridia</taxon>
        <taxon>Lachnospirales</taxon>
        <taxon>Lachnospiraceae</taxon>
        <taxon>Petralouisia</taxon>
    </lineage>
</organism>
<dbReference type="Proteomes" id="UP000304953">
    <property type="component" value="Unassembled WGS sequence"/>
</dbReference>
<evidence type="ECO:0000313" key="1">
    <source>
        <dbReference type="EMBL" id="TGY97321.1"/>
    </source>
</evidence>
<evidence type="ECO:0000313" key="2">
    <source>
        <dbReference type="Proteomes" id="UP000304953"/>
    </source>
</evidence>
<gene>
    <name evidence="1" type="ORF">E5329_05275</name>
</gene>
<accession>A0AC61RYW7</accession>
<proteinExistence type="predicted"/>
<name>A0AC61RYW7_9FIRM</name>
<keyword evidence="2" id="KW-1185">Reference proteome</keyword>
<protein>
    <submittedName>
        <fullName evidence="1">GntR family transcriptional regulator</fullName>
    </submittedName>
</protein>
<reference evidence="1" key="1">
    <citation type="submission" date="2019-04" db="EMBL/GenBank/DDBJ databases">
        <title>Microbes associate with the intestines of laboratory mice.</title>
        <authorList>
            <person name="Navarre W."/>
            <person name="Wong E."/>
            <person name="Huang K."/>
            <person name="Tropini C."/>
            <person name="Ng K."/>
            <person name="Yu B."/>
        </authorList>
    </citation>
    <scope>NUCLEOTIDE SEQUENCE</scope>
    <source>
        <strain evidence="1">NM01_1-7b</strain>
    </source>
</reference>
<dbReference type="EMBL" id="SRYA01000008">
    <property type="protein sequence ID" value="TGY97321.1"/>
    <property type="molecule type" value="Genomic_DNA"/>
</dbReference>
<comment type="caution">
    <text evidence="1">The sequence shown here is derived from an EMBL/GenBank/DDBJ whole genome shotgun (WGS) entry which is preliminary data.</text>
</comment>
<sequence length="254" mass="29598">MKLLNKDEFLANELKFYFIQENLKEGDKLPSERELAEKYGVQRVTVRSAYQILEEEGIIENRTRSGHYMGHGRIRTDLCQIQSFSEKAQDLGMDKENKLLAFELVEVDKSLSRKMKLPIGTVLNKITRVRNICRGEEMFPVAIEYAYVPEAVAGKLMKYDLEERSLFQILSEEYGRVPKREEQVVEIVYADEFEAKTLQVDQRTTLVMKEGVTYDAQGNILQFLHAVMNKDWVAFEQGNERIQQKMKEALKGWK</sequence>